<dbReference type="KEGG" id="bgp:BGL_2c10940"/>
<reference evidence="2 3" key="2">
    <citation type="journal article" date="2016" name="Appl. Microbiol. Biotechnol.">
        <title>Mutations improving production and secretion of extracellular lipase by Burkholderia glumae PG1.</title>
        <authorList>
            <person name="Knapp A."/>
            <person name="Voget S."/>
            <person name="Gao R."/>
            <person name="Zaburannyi N."/>
            <person name="Krysciak D."/>
            <person name="Breuer M."/>
            <person name="Hauer B."/>
            <person name="Streit W.R."/>
            <person name="Muller R."/>
            <person name="Daniel R."/>
            <person name="Jaeger K.E."/>
        </authorList>
    </citation>
    <scope>NUCLEOTIDE SEQUENCE [LARGE SCALE GENOMIC DNA]</scope>
    <source>
        <strain evidence="2 3">PG1</strain>
    </source>
</reference>
<name>A0A0B6RUY4_BURPL</name>
<accession>A0A0B6RUY4</accession>
<dbReference type="Proteomes" id="UP000031838">
    <property type="component" value="Chromosome 2"/>
</dbReference>
<dbReference type="Gene3D" id="3.30.450.20">
    <property type="entry name" value="PAS domain"/>
    <property type="match status" value="1"/>
</dbReference>
<evidence type="ECO:0000313" key="2">
    <source>
        <dbReference type="EMBL" id="AJK49172.1"/>
    </source>
</evidence>
<dbReference type="InterPro" id="IPR035965">
    <property type="entry name" value="PAS-like_dom_sf"/>
</dbReference>
<protein>
    <recommendedName>
        <fullName evidence="1">PAS domain-containing protein</fullName>
    </recommendedName>
</protein>
<evidence type="ECO:0000313" key="3">
    <source>
        <dbReference type="Proteomes" id="UP000031838"/>
    </source>
</evidence>
<dbReference type="RefSeq" id="WP_042627684.1">
    <property type="nucleotide sequence ID" value="NZ_BSTO01000001.1"/>
</dbReference>
<dbReference type="EMBL" id="CP002581">
    <property type="protein sequence ID" value="AJK49172.1"/>
    <property type="molecule type" value="Genomic_DNA"/>
</dbReference>
<dbReference type="InterPro" id="IPR000014">
    <property type="entry name" value="PAS"/>
</dbReference>
<proteinExistence type="predicted"/>
<reference evidence="3" key="1">
    <citation type="submission" date="2011-03" db="EMBL/GenBank/DDBJ databases">
        <authorList>
            <person name="Voget S."/>
            <person name="Streit W.R."/>
            <person name="Jaeger K.E."/>
            <person name="Daniel R."/>
        </authorList>
    </citation>
    <scope>NUCLEOTIDE SEQUENCE [LARGE SCALE GENOMIC DNA]</scope>
    <source>
        <strain evidence="3">PG1</strain>
    </source>
</reference>
<dbReference type="NCBIfam" id="TIGR00229">
    <property type="entry name" value="sensory_box"/>
    <property type="match status" value="1"/>
</dbReference>
<dbReference type="Pfam" id="PF00989">
    <property type="entry name" value="PAS"/>
    <property type="match status" value="1"/>
</dbReference>
<gene>
    <name evidence="2" type="ORF">BGL_2c10940</name>
</gene>
<dbReference type="SMART" id="SM00091">
    <property type="entry name" value="PAS"/>
    <property type="match status" value="1"/>
</dbReference>
<keyword evidence="3" id="KW-1185">Reference proteome</keyword>
<evidence type="ECO:0000259" key="1">
    <source>
        <dbReference type="PROSITE" id="PS50112"/>
    </source>
</evidence>
<dbReference type="HOGENOM" id="CLU_144643_0_0_4"/>
<sequence>MTETSSLDGFMIDQAPDALIASDARGTIIRWNLAAEALLGYRADEALGRSLDLLIPPHLRAAHWRGFEQAMRTGRTKHHGEAVLTAATHKDGTRRYAEVAFSLIRDGEGRIAGALAIARPKRREG</sequence>
<dbReference type="CDD" id="cd00130">
    <property type="entry name" value="PAS"/>
    <property type="match status" value="1"/>
</dbReference>
<dbReference type="PROSITE" id="PS50112">
    <property type="entry name" value="PAS"/>
    <property type="match status" value="1"/>
</dbReference>
<dbReference type="InterPro" id="IPR013767">
    <property type="entry name" value="PAS_fold"/>
</dbReference>
<dbReference type="SUPFAM" id="SSF55785">
    <property type="entry name" value="PYP-like sensor domain (PAS domain)"/>
    <property type="match status" value="1"/>
</dbReference>
<dbReference type="AlphaFoldDB" id="A0A0B6RUY4"/>
<feature type="domain" description="PAS" evidence="1">
    <location>
        <begin position="11"/>
        <end position="74"/>
    </location>
</feature>
<dbReference type="GO" id="GO:0006355">
    <property type="term" value="P:regulation of DNA-templated transcription"/>
    <property type="evidence" value="ECO:0007669"/>
    <property type="project" value="InterPro"/>
</dbReference>
<organism evidence="2 3">
    <name type="scientific">Burkholderia plantarii</name>
    <dbReference type="NCBI Taxonomy" id="41899"/>
    <lineage>
        <taxon>Bacteria</taxon>
        <taxon>Pseudomonadati</taxon>
        <taxon>Pseudomonadota</taxon>
        <taxon>Betaproteobacteria</taxon>
        <taxon>Burkholderiales</taxon>
        <taxon>Burkholderiaceae</taxon>
        <taxon>Burkholderia</taxon>
    </lineage>
</organism>
<dbReference type="KEGG" id="bpla:bpln_2g11790"/>